<dbReference type="VEuPathDB" id="FungiDB:CD36_87050"/>
<evidence type="ECO:0000256" key="3">
    <source>
        <dbReference type="ARBA" id="ARBA00005229"/>
    </source>
</evidence>
<dbReference type="GeneID" id="8046825"/>
<keyword evidence="5" id="KW-0963">Cytoplasm</keyword>
<evidence type="ECO:0000313" key="7">
    <source>
        <dbReference type="CGD" id="CAL0000159071"/>
    </source>
</evidence>
<dbReference type="HOGENOM" id="CLU_076653_0_0_1"/>
<evidence type="ECO:0000256" key="5">
    <source>
        <dbReference type="ARBA" id="ARBA00022490"/>
    </source>
</evidence>
<evidence type="ECO:0000256" key="6">
    <source>
        <dbReference type="ARBA" id="ARBA00023242"/>
    </source>
</evidence>
<dbReference type="Gene3D" id="2.40.128.310">
    <property type="entry name" value="Protein HRI1, C-terminal domain"/>
    <property type="match status" value="1"/>
</dbReference>
<comment type="similarity">
    <text evidence="3">Belongs to the HRI1 family.</text>
</comment>
<proteinExistence type="inferred from homology"/>
<evidence type="ECO:0000313" key="8">
    <source>
        <dbReference type="EMBL" id="CAX43200.1"/>
    </source>
</evidence>
<keyword evidence="9" id="KW-1185">Reference proteome</keyword>
<accession>B9WET8</accession>
<dbReference type="Pfam" id="PF16815">
    <property type="entry name" value="HRI1"/>
    <property type="match status" value="1"/>
</dbReference>
<dbReference type="InterPro" id="IPR031818">
    <property type="entry name" value="Hri1"/>
</dbReference>
<keyword evidence="6" id="KW-0539">Nucleus</keyword>
<reference evidence="8 9" key="1">
    <citation type="journal article" date="2009" name="Genome Res.">
        <title>Comparative genomics of the fungal pathogens Candida dubliniensis and Candida albicans.</title>
        <authorList>
            <person name="Jackson A.P."/>
            <person name="Gamble J.A."/>
            <person name="Yeomans T."/>
            <person name="Moran G.P."/>
            <person name="Saunders D."/>
            <person name="Harris D."/>
            <person name="Aslett M."/>
            <person name="Barrell J.F."/>
            <person name="Butler G."/>
            <person name="Citiulo F."/>
            <person name="Coleman D.C."/>
            <person name="de Groot P.W.J."/>
            <person name="Goodwin T.J."/>
            <person name="Quail M.A."/>
            <person name="McQuillan J."/>
            <person name="Munro C.A."/>
            <person name="Pain A."/>
            <person name="Poulter R.T."/>
            <person name="Rajandream M.A."/>
            <person name="Renauld H."/>
            <person name="Spiering M.J."/>
            <person name="Tivey A."/>
            <person name="Gow N.A.R."/>
            <person name="Barrell B."/>
            <person name="Sullivan D.J."/>
            <person name="Berriman M."/>
        </authorList>
    </citation>
    <scope>NUCLEOTIDE SEQUENCE [LARGE SCALE GENOMIC DNA]</scope>
    <source>
        <strain evidence="9">CD36 / ATCC MYA-646 / CBS 7987 / NCPF 3949 / NRRL Y-17841</strain>
    </source>
</reference>
<evidence type="ECO:0000256" key="1">
    <source>
        <dbReference type="ARBA" id="ARBA00004123"/>
    </source>
</evidence>
<dbReference type="eggNOG" id="ENOG502S8GG">
    <property type="taxonomic scope" value="Eukaryota"/>
</dbReference>
<dbReference type="GO" id="GO:0005634">
    <property type="term" value="C:nucleus"/>
    <property type="evidence" value="ECO:0007669"/>
    <property type="project" value="UniProtKB-SubCell"/>
</dbReference>
<dbReference type="RefSeq" id="XP_002419605.1">
    <property type="nucleotide sequence ID" value="XM_002419560.1"/>
</dbReference>
<dbReference type="InterPro" id="IPR043047">
    <property type="entry name" value="Hri1_N_sf"/>
</dbReference>
<dbReference type="CGD" id="CAL0000159071">
    <property type="gene designation" value="Cd36_87050"/>
</dbReference>
<dbReference type="Proteomes" id="UP000002605">
    <property type="component" value="Chromosome 3"/>
</dbReference>
<dbReference type="EMBL" id="FM992690">
    <property type="protein sequence ID" value="CAX43200.1"/>
    <property type="molecule type" value="Genomic_DNA"/>
</dbReference>
<dbReference type="CDD" id="cd11692">
    <property type="entry name" value="HRI1_N_like"/>
    <property type="match status" value="1"/>
</dbReference>
<dbReference type="KEGG" id="cdu:CD36_87050"/>
<protein>
    <recommendedName>
        <fullName evidence="4">Protein HRI1</fullName>
    </recommendedName>
</protein>
<comment type="subcellular location">
    <subcellularLocation>
        <location evidence="2">Cytoplasm</location>
    </subcellularLocation>
    <subcellularLocation>
        <location evidence="1">Nucleus</location>
    </subcellularLocation>
</comment>
<evidence type="ECO:0000256" key="2">
    <source>
        <dbReference type="ARBA" id="ARBA00004496"/>
    </source>
</evidence>
<dbReference type="OrthoDB" id="4045395at2759"/>
<dbReference type="CDD" id="cd11693">
    <property type="entry name" value="HRI1_C_like"/>
    <property type="match status" value="1"/>
</dbReference>
<gene>
    <name evidence="7" type="ordered locus">Cd36_87050</name>
    <name evidence="8" type="ORF">CD36_87050</name>
</gene>
<organism evidence="8 9">
    <name type="scientific">Candida dubliniensis (strain CD36 / ATCC MYA-646 / CBS 7987 / NCPF 3949 / NRRL Y-17841)</name>
    <name type="common">Yeast</name>
    <dbReference type="NCBI Taxonomy" id="573826"/>
    <lineage>
        <taxon>Eukaryota</taxon>
        <taxon>Fungi</taxon>
        <taxon>Dikarya</taxon>
        <taxon>Ascomycota</taxon>
        <taxon>Saccharomycotina</taxon>
        <taxon>Pichiomycetes</taxon>
        <taxon>Debaryomycetaceae</taxon>
        <taxon>Candida/Lodderomyces clade</taxon>
        <taxon>Candida</taxon>
    </lineage>
</organism>
<dbReference type="InterPro" id="IPR038744">
    <property type="entry name" value="Hri1_N"/>
</dbReference>
<dbReference type="AlphaFoldDB" id="B9WET8"/>
<evidence type="ECO:0000256" key="4">
    <source>
        <dbReference type="ARBA" id="ARBA00017063"/>
    </source>
</evidence>
<dbReference type="GO" id="GO:0005737">
    <property type="term" value="C:cytoplasm"/>
    <property type="evidence" value="ECO:0007669"/>
    <property type="project" value="UniProtKB-SubCell"/>
</dbReference>
<name>B9WET8_CANDC</name>
<sequence length="244" mass="27889">MVLSTRISIQWPPKEAEEKTSTLALTTPGDNYVDIRIFKTHYPYPSSSSCSSSSSYSSLPFDQIFEIGLAGKEIALDNDKIKFDNYINTLALQESIKSGSSIQIDSDIGHFSNHGLDRKETGEMKNSEGIIAPYIEIWRSLDPLRHTPDREVRENVNNEYMNVFTLKLIDHLGVLIRIGNWIQGIIQEGQSIHVIRSWYNENLGEWCNLIEYGDKDVFPVEFNGKIDEIVIVSNGWKWKCIEKE</sequence>
<dbReference type="Gene3D" id="2.40.128.320">
    <property type="entry name" value="Protein HRI1, N-terminal domain"/>
    <property type="match status" value="1"/>
</dbReference>
<evidence type="ECO:0000313" key="9">
    <source>
        <dbReference type="Proteomes" id="UP000002605"/>
    </source>
</evidence>